<gene>
    <name evidence="7" type="ORF">100L</name>
    <name evidence="6" type="ORF">101L</name>
    <name evidence="5" type="ORF">7L</name>
    <name evidence="3" type="ORF">93L</name>
    <name evidence="4" type="ORF">95L</name>
    <name evidence="1" type="ORF">96L</name>
</gene>
<dbReference type="EMBL" id="KR075875">
    <property type="protein sequence ID" value="ALN36791.1"/>
    <property type="molecule type" value="Genomic_DNA"/>
</dbReference>
<accession>A0A0U2JDE7</accession>
<evidence type="ECO:0000313" key="6">
    <source>
        <dbReference type="EMBL" id="QBL14700.1"/>
    </source>
</evidence>
<dbReference type="EMBL" id="KR075880">
    <property type="protein sequence ID" value="ALN37212.1"/>
    <property type="molecule type" value="Genomic_DNA"/>
</dbReference>
<evidence type="ECO:0000313" key="8">
    <source>
        <dbReference type="EMBL" id="QBL14916.1"/>
    </source>
</evidence>
<evidence type="ECO:0000313" key="9">
    <source>
        <dbReference type="EMBL" id="QBL15024.1"/>
    </source>
</evidence>
<dbReference type="EMBL" id="MK580536">
    <property type="protein sequence ID" value="QBL15240.1"/>
    <property type="molecule type" value="Genomic_DNA"/>
</dbReference>
<evidence type="ECO:0000313" key="16">
    <source>
        <dbReference type="Proteomes" id="UP000317665"/>
    </source>
</evidence>
<dbReference type="Proteomes" id="UP000320006">
    <property type="component" value="Segment"/>
</dbReference>
<proteinExistence type="predicted"/>
<evidence type="ECO:0000313" key="5">
    <source>
        <dbReference type="EMBL" id="ALN37212.1"/>
    </source>
</evidence>
<dbReference type="Proteomes" id="UP000141477">
    <property type="component" value="Segment"/>
</dbReference>
<evidence type="ECO:0000313" key="7">
    <source>
        <dbReference type="EMBL" id="QBL14808.1"/>
    </source>
</evidence>
<evidence type="ECO:0000313" key="3">
    <source>
        <dbReference type="EMBL" id="ALN36993.1"/>
    </source>
</evidence>
<dbReference type="Proteomes" id="UP000317665">
    <property type="component" value="Genome"/>
</dbReference>
<dbReference type="EMBL" id="KR075879">
    <property type="protein sequence ID" value="ALN37197.1"/>
    <property type="molecule type" value="Genomic_DNA"/>
</dbReference>
<evidence type="ECO:0000313" key="11">
    <source>
        <dbReference type="EMBL" id="QBL15240.1"/>
    </source>
</evidence>
<name>A0A0U2JDE7_9VIRU</name>
<dbReference type="Proteomes" id="UP000129491">
    <property type="component" value="Segment"/>
</dbReference>
<dbReference type="EMBL" id="MK580531">
    <property type="protein sequence ID" value="QBL14700.1"/>
    <property type="molecule type" value="Genomic_DNA"/>
</dbReference>
<protein>
    <submittedName>
        <fullName evidence="4">Uncharacterized protein</fullName>
    </submittedName>
</protein>
<dbReference type="EMBL" id="MK580534">
    <property type="protein sequence ID" value="QBL15024.1"/>
    <property type="molecule type" value="Genomic_DNA"/>
</dbReference>
<evidence type="ECO:0000313" key="15">
    <source>
        <dbReference type="Proteomes" id="UP000316800"/>
    </source>
</evidence>
<dbReference type="Proteomes" id="UP000316800">
    <property type="component" value="Segment"/>
</dbReference>
<dbReference type="Proteomes" id="UP000156308">
    <property type="component" value="Segment"/>
</dbReference>
<dbReference type="Proteomes" id="UP000319381">
    <property type="component" value="Segment"/>
</dbReference>
<dbReference type="Proteomes" id="UP000131620">
    <property type="component" value="Segment"/>
</dbReference>
<dbReference type="EMBL" id="MK580533">
    <property type="protein sequence ID" value="QBL14916.1"/>
    <property type="molecule type" value="Genomic_DNA"/>
</dbReference>
<evidence type="ECO:0000313" key="14">
    <source>
        <dbReference type="Proteomes" id="UP000141477"/>
    </source>
</evidence>
<evidence type="ECO:0000313" key="13">
    <source>
        <dbReference type="Proteomes" id="UP000131620"/>
    </source>
</evidence>
<sequence>MLVGIRVKVLEYILVGYGQLCDLLQYDVVQAPLASDNLYDVCVDKVHNKVLCVCHSFGCCTNAAVIWILPGFDEFTPQTLSCKGP</sequence>
<evidence type="ECO:0000313" key="12">
    <source>
        <dbReference type="Proteomes" id="UP000129491"/>
    </source>
</evidence>
<dbReference type="EMBL" id="KR075876">
    <property type="protein sequence ID" value="ALN36893.1"/>
    <property type="molecule type" value="Genomic_DNA"/>
</dbReference>
<dbReference type="Proteomes" id="UP000320450">
    <property type="component" value="Genome"/>
</dbReference>
<organism evidence="4 14">
    <name type="scientific">Ranavirus ambystoma1</name>
    <dbReference type="NCBI Taxonomy" id="265294"/>
    <lineage>
        <taxon>Viruses</taxon>
        <taxon>Varidnaviria</taxon>
        <taxon>Bamfordvirae</taxon>
        <taxon>Nucleocytoviricota</taxon>
        <taxon>Megaviricetes</taxon>
        <taxon>Pimascovirales</taxon>
        <taxon>Pimascovirales incertae sedis</taxon>
        <taxon>Iridoviridae</taxon>
        <taxon>Alphairidovirinae</taxon>
        <taxon>Ranavirus</taxon>
    </lineage>
</organism>
<evidence type="ECO:0000313" key="10">
    <source>
        <dbReference type="EMBL" id="QBL15132.1"/>
    </source>
</evidence>
<dbReference type="EMBL" id="MK580535">
    <property type="protein sequence ID" value="QBL15132.1"/>
    <property type="molecule type" value="Genomic_DNA"/>
</dbReference>
<evidence type="ECO:0000313" key="1">
    <source>
        <dbReference type="EMBL" id="ALN36791.1"/>
    </source>
</evidence>
<evidence type="ECO:0000313" key="4">
    <source>
        <dbReference type="EMBL" id="ALN37197.1"/>
    </source>
</evidence>
<reference evidence="15 16" key="2">
    <citation type="submission" date="2019-02" db="EMBL/GenBank/DDBJ databases">
        <title>Genome Sequences of Ambystoma tigrinum virus from Outbreaks in western tiger Salamanders in Alberta, Canada.</title>
        <authorList>
            <person name="Lung O."/>
            <person name="Nebroski M."/>
            <person name="Gupta S."/>
            <person name="Goater C."/>
        </authorList>
    </citation>
    <scope>NUCLEOTIDE SEQUENCE [LARGE SCALE GENOMIC DNA]</scope>
    <source>
        <strain evidence="6">2013-ATV-04</strain>
        <strain evidence="7">2013-ATV-12</strain>
        <strain evidence="8">2013-LL1</strain>
        <strain evidence="9">2013-LL2</strain>
        <strain evidence="10">2013-LL3</strain>
        <strain evidence="11">2014-ATV-322</strain>
    </source>
</reference>
<reference evidence="12 13" key="1">
    <citation type="journal article" date="2015" name="G3 (Bethesda)">
        <title>Comparative Genomics of an Emerging Amphibian Virus.</title>
        <authorList>
            <person name="Epstein B."/>
            <person name="Storfer A."/>
        </authorList>
    </citation>
    <scope>NUCLEOTIDE SEQUENCE [LARGE SCALE GENOMIC DNA]</scope>
    <source>
        <strain evidence="5">NM</strain>
        <strain evidence="4">RRV</strain>
        <strain evidence="1">TSMB</strain>
        <strain evidence="3">UTAH</strain>
        <strain evidence="2">YEL</strain>
    </source>
</reference>
<dbReference type="EMBL" id="MK580532">
    <property type="protein sequence ID" value="QBL14808.1"/>
    <property type="molecule type" value="Genomic_DNA"/>
</dbReference>
<dbReference type="EMBL" id="KR075877">
    <property type="protein sequence ID" value="ALN36993.1"/>
    <property type="molecule type" value="Genomic_DNA"/>
</dbReference>
<evidence type="ECO:0000313" key="2">
    <source>
        <dbReference type="EMBL" id="ALN36893.1"/>
    </source>
</evidence>
<dbReference type="Proteomes" id="UP000320273">
    <property type="component" value="Segment"/>
</dbReference>